<dbReference type="PROSITE" id="PS01009">
    <property type="entry name" value="CRISP_1"/>
    <property type="match status" value="1"/>
</dbReference>
<dbReference type="EnsemblMetazoa" id="G14420.3">
    <property type="protein sequence ID" value="G14420.3:cds"/>
    <property type="gene ID" value="G14420"/>
</dbReference>
<dbReference type="PRINTS" id="PR00837">
    <property type="entry name" value="V5TPXLIKE"/>
</dbReference>
<dbReference type="EnsemblMetazoa" id="G14420.8">
    <property type="protein sequence ID" value="G14420.8:cds"/>
    <property type="gene ID" value="G14420"/>
</dbReference>
<feature type="signal peptide" evidence="1">
    <location>
        <begin position="1"/>
        <end position="23"/>
    </location>
</feature>
<dbReference type="EnsemblMetazoa" id="G14420.1">
    <property type="protein sequence ID" value="G14420.1:cds"/>
    <property type="gene ID" value="G14420"/>
</dbReference>
<sequence>MKEILTPVIFLTYTGVLFFPCSGHRIERSTSCAQKYQVIPNHSACLQKTAIATDSGISDEDKNVIVSKHNEYRSVVNPPAVAMAKMSWDDEIAMIAQKYADACKGLVHDGGRQRSIPGRFSVGQNLASASYDLDWAGVIKLWYDEVKDFTLGGNNDLMKVGHYTQVVWATSIKIGCGFAVCGSTRSYVCNYGPGGNLDINNPYESGSACSKCPNSCDDNLCDCQGKACENGGTMDFNACACTCKPPTTTYVGPSCQLNCTGQKDRSYICGPQFTPAMCDRFTNVPQDCPTMCKVCPYAGIGFAAPDGGQEPVKSNTRLSILTTMIVLISFRLIF</sequence>
<proteinExistence type="predicted"/>
<keyword evidence="4" id="KW-1185">Reference proteome</keyword>
<dbReference type="InterPro" id="IPR014044">
    <property type="entry name" value="CAP_dom"/>
</dbReference>
<organism evidence="3 4">
    <name type="scientific">Magallana gigas</name>
    <name type="common">Pacific oyster</name>
    <name type="synonym">Crassostrea gigas</name>
    <dbReference type="NCBI Taxonomy" id="29159"/>
    <lineage>
        <taxon>Eukaryota</taxon>
        <taxon>Metazoa</taxon>
        <taxon>Spiralia</taxon>
        <taxon>Lophotrochozoa</taxon>
        <taxon>Mollusca</taxon>
        <taxon>Bivalvia</taxon>
        <taxon>Autobranchia</taxon>
        <taxon>Pteriomorphia</taxon>
        <taxon>Ostreida</taxon>
        <taxon>Ostreoidea</taxon>
        <taxon>Ostreidae</taxon>
        <taxon>Magallana</taxon>
    </lineage>
</organism>
<name>A0A8W8II83_MAGGI</name>
<dbReference type="Gene3D" id="3.40.33.10">
    <property type="entry name" value="CAP"/>
    <property type="match status" value="1"/>
</dbReference>
<dbReference type="SMART" id="SM00198">
    <property type="entry name" value="SCP"/>
    <property type="match status" value="1"/>
</dbReference>
<dbReference type="InterPro" id="IPR018244">
    <property type="entry name" value="Allrgn_V5/Tpx1_CS"/>
</dbReference>
<feature type="domain" description="SCP" evidence="2">
    <location>
        <begin position="60"/>
        <end position="199"/>
    </location>
</feature>
<dbReference type="SUPFAM" id="SSF55797">
    <property type="entry name" value="PR-1-like"/>
    <property type="match status" value="1"/>
</dbReference>
<accession>A0A8W8II83</accession>
<dbReference type="PANTHER" id="PTHR10334">
    <property type="entry name" value="CYSTEINE-RICH SECRETORY PROTEIN-RELATED"/>
    <property type="match status" value="1"/>
</dbReference>
<keyword evidence="1" id="KW-0732">Signal</keyword>
<dbReference type="Proteomes" id="UP000005408">
    <property type="component" value="Unassembled WGS sequence"/>
</dbReference>
<evidence type="ECO:0000259" key="2">
    <source>
        <dbReference type="SMART" id="SM00198"/>
    </source>
</evidence>
<dbReference type="InterPro" id="IPR001283">
    <property type="entry name" value="CRISP-related"/>
</dbReference>
<evidence type="ECO:0000313" key="3">
    <source>
        <dbReference type="EnsemblMetazoa" id="G14420.7:cds"/>
    </source>
</evidence>
<dbReference type="EnsemblMetazoa" id="G14420.4">
    <property type="protein sequence ID" value="G14420.4:cds"/>
    <property type="gene ID" value="G14420"/>
</dbReference>
<dbReference type="GO" id="GO:0005576">
    <property type="term" value="C:extracellular region"/>
    <property type="evidence" value="ECO:0007669"/>
    <property type="project" value="InterPro"/>
</dbReference>
<dbReference type="EnsemblMetazoa" id="G14420.7">
    <property type="protein sequence ID" value="G14420.7:cds"/>
    <property type="gene ID" value="G14420"/>
</dbReference>
<protein>
    <recommendedName>
        <fullName evidence="2">SCP domain-containing protein</fullName>
    </recommendedName>
</protein>
<dbReference type="AlphaFoldDB" id="A0A8W8II83"/>
<dbReference type="Pfam" id="PF00188">
    <property type="entry name" value="CAP"/>
    <property type="match status" value="1"/>
</dbReference>
<feature type="chain" id="PRO_5042430828" description="SCP domain-containing protein" evidence="1">
    <location>
        <begin position="24"/>
        <end position="334"/>
    </location>
</feature>
<dbReference type="InterPro" id="IPR035940">
    <property type="entry name" value="CAP_sf"/>
</dbReference>
<reference evidence="3" key="1">
    <citation type="submission" date="2022-08" db="UniProtKB">
        <authorList>
            <consortium name="EnsemblMetazoa"/>
        </authorList>
    </citation>
    <scope>IDENTIFICATION</scope>
    <source>
        <strain evidence="3">05x7-T-G4-1.051#20</strain>
    </source>
</reference>
<evidence type="ECO:0000256" key="1">
    <source>
        <dbReference type="SAM" id="SignalP"/>
    </source>
</evidence>
<evidence type="ECO:0000313" key="4">
    <source>
        <dbReference type="Proteomes" id="UP000005408"/>
    </source>
</evidence>